<accession>A0A135SAT0</accession>
<evidence type="ECO:0000259" key="4">
    <source>
        <dbReference type="Pfam" id="PF24883"/>
    </source>
</evidence>
<keyword evidence="2" id="KW-0175">Coiled coil</keyword>
<evidence type="ECO:0000313" key="6">
    <source>
        <dbReference type="Proteomes" id="UP000070328"/>
    </source>
</evidence>
<dbReference type="SUPFAM" id="SSF52540">
    <property type="entry name" value="P-loop containing nucleoside triphosphate hydrolases"/>
    <property type="match status" value="1"/>
</dbReference>
<evidence type="ECO:0000256" key="1">
    <source>
        <dbReference type="ARBA" id="ARBA00022737"/>
    </source>
</evidence>
<dbReference type="InterPro" id="IPR024311">
    <property type="entry name" value="Lipocalin-like"/>
</dbReference>
<dbReference type="Proteomes" id="UP000070328">
    <property type="component" value="Unassembled WGS sequence"/>
</dbReference>
<dbReference type="OrthoDB" id="443402at2759"/>
<gene>
    <name evidence="5" type="ORF">CSIM01_07568</name>
</gene>
<evidence type="ECO:0000313" key="5">
    <source>
        <dbReference type="EMBL" id="KXH32941.1"/>
    </source>
</evidence>
<evidence type="ECO:0000259" key="3">
    <source>
        <dbReference type="Pfam" id="PF13924"/>
    </source>
</evidence>
<dbReference type="AlphaFoldDB" id="A0A135SAT0"/>
<dbReference type="InterPro" id="IPR027417">
    <property type="entry name" value="P-loop_NTPase"/>
</dbReference>
<comment type="caution">
    <text evidence="5">The sequence shown here is derived from an EMBL/GenBank/DDBJ whole genome shotgun (WGS) entry which is preliminary data.</text>
</comment>
<proteinExistence type="predicted"/>
<organism evidence="5 6">
    <name type="scientific">Colletotrichum simmondsii</name>
    <dbReference type="NCBI Taxonomy" id="703756"/>
    <lineage>
        <taxon>Eukaryota</taxon>
        <taxon>Fungi</taxon>
        <taxon>Dikarya</taxon>
        <taxon>Ascomycota</taxon>
        <taxon>Pezizomycotina</taxon>
        <taxon>Sordariomycetes</taxon>
        <taxon>Hypocreomycetidae</taxon>
        <taxon>Glomerellales</taxon>
        <taxon>Glomerellaceae</taxon>
        <taxon>Colletotrichum</taxon>
        <taxon>Colletotrichum acutatum species complex</taxon>
    </lineage>
</organism>
<dbReference type="PANTHER" id="PTHR10039">
    <property type="entry name" value="AMELOGENIN"/>
    <property type="match status" value="1"/>
</dbReference>
<feature type="coiled-coil region" evidence="2">
    <location>
        <begin position="248"/>
        <end position="275"/>
    </location>
</feature>
<feature type="domain" description="Nephrocystin 3-like N-terminal" evidence="4">
    <location>
        <begin position="443"/>
        <end position="618"/>
    </location>
</feature>
<evidence type="ECO:0000256" key="2">
    <source>
        <dbReference type="SAM" id="Coils"/>
    </source>
</evidence>
<dbReference type="InterPro" id="IPR056884">
    <property type="entry name" value="NPHP3-like_N"/>
</dbReference>
<keyword evidence="1" id="KW-0677">Repeat</keyword>
<dbReference type="Pfam" id="PF13924">
    <property type="entry name" value="Lipocalin_5"/>
    <property type="match status" value="1"/>
</dbReference>
<reference evidence="5 6" key="1">
    <citation type="submission" date="2014-02" db="EMBL/GenBank/DDBJ databases">
        <title>The genome sequence of Colletotrichum simmondsii CBS122122.</title>
        <authorList>
            <person name="Baroncelli R."/>
            <person name="Thon M.R."/>
        </authorList>
    </citation>
    <scope>NUCLEOTIDE SEQUENCE [LARGE SCALE GENOMIC DNA]</scope>
    <source>
        <strain evidence="5 6">CBS122122</strain>
    </source>
</reference>
<protein>
    <recommendedName>
        <fullName evidence="7">NACHT domain-containing protein</fullName>
    </recommendedName>
</protein>
<keyword evidence="6" id="KW-1185">Reference proteome</keyword>
<dbReference type="Gene3D" id="3.40.50.300">
    <property type="entry name" value="P-loop containing nucleotide triphosphate hydrolases"/>
    <property type="match status" value="1"/>
</dbReference>
<dbReference type="Pfam" id="PF24883">
    <property type="entry name" value="NPHP3_N"/>
    <property type="match status" value="1"/>
</dbReference>
<evidence type="ECO:0008006" key="7">
    <source>
        <dbReference type="Google" id="ProtNLM"/>
    </source>
</evidence>
<dbReference type="PANTHER" id="PTHR10039:SF5">
    <property type="entry name" value="NACHT DOMAIN-CONTAINING PROTEIN"/>
    <property type="match status" value="1"/>
</dbReference>
<sequence length="1170" mass="132220">MQPTEILAILAGTYQLLNTSATRDGVAVPDRTYGSNPVGILSYSKSGFMSATITSTDPEDRPANLTFPFEDSQSDADWALVGKHSIGYAGPLRISDAFPANATFGQVIHGPLTVANVPSMAGGSQARNYTLYENGKILRISSQRDGGNRGELCRQPALNIAAPRKGVPFPLDLHFRLQPAKVYCNCWHLEVAYHLSRTAPRTLIMPVGFEALGIAANIVQFIEVGVKISISVIKTYRSITEDGILPQTAELEKMARSLQRRCAQLQADVKIQDDAEMSSLLERCVKSSEDLLREVRGLVIDNNNRRPRWMKKVKVTMKARWKQRKINEIRDDLNDIKNKILEKIQHIIFDYSRSTSEYVYSLGDASAAWNTATNAKLATLSEDVGMLIKSAAPLTNELEELAIKLTKLAEEVKHQGKIREILKSLKFPEIIERRIEIPKAHRNTFEWIFQESADVNFASWLQGSRGIFWVTGKPGSGKSTLMKFISGHEHTAVLAQAWADNKKLIVASHFFWGIRSGLQSSQEGLLRALLFQVMMQCPDIIHDVFSERYEGSIADLDPWTIEDLSNAFKRLGAVQSLQLRILIFIDGLDEYKGDPEDLMKFLKDAAQSSDIKICCASRPWPVFTDHLGNSSTRIHMDQLTAADMATYVRDALGQHQHYQSLLRSHETEAIELIESISQKSEGVFFWVSLVIKSLLHGMENGDDMGTLRKRLSELPSDLDKYFRRMLGSIDRVYRDAVSVTFSMLLAADTAIPAVCFLSFDTYTKEMRLEHSDTRARRPSRTMVSRIRPPLRETWTLPILQMNHQQNSETDARSESGCITGRSLVQLQFEEIDDSPEFAQKVLRKKENVLAQCRDLIQSWEVDGTPTFGSRIGFLHRTVVEFLQQSSGDQWRSPLEHRRFWLAKSYLEVGLSNASPGVKKDFTFMSLRTIEEADTHDIEESGAWLLDLCEHIWLGHTNIIIVEGLREVVSQVWARIFLSPNYQESDSTKPDALVNHALHSIMTGSVHIGASDPPQVVWTQSVDLRLLQNLLRWMGPENYKAILSKQFKAFLVRLSQDDSSSSQLKNAFQVCKLLMEHGAVTHSIPRHSGAIGHDNQTEATAEDTMERLRQLDYFTEEELSNLEKSFPPGVKRRANLSIDVGHNRREGTRHGRNKRRWKTTVRKFSCGMRFS</sequence>
<feature type="domain" description="Lipocalin-like" evidence="3">
    <location>
        <begin position="12"/>
        <end position="147"/>
    </location>
</feature>
<name>A0A135SAT0_9PEZI</name>
<dbReference type="EMBL" id="JFBX01000627">
    <property type="protein sequence ID" value="KXH32941.1"/>
    <property type="molecule type" value="Genomic_DNA"/>
</dbReference>